<comment type="caution">
    <text evidence="1">The sequence shown here is derived from an EMBL/GenBank/DDBJ whole genome shotgun (WGS) entry which is preliminary data.</text>
</comment>
<protein>
    <submittedName>
        <fullName evidence="1">Uncharacterized protein</fullName>
    </submittedName>
</protein>
<proteinExistence type="predicted"/>
<dbReference type="Proteomes" id="UP000034920">
    <property type="component" value="Unassembled WGS sequence"/>
</dbReference>
<evidence type="ECO:0000313" key="2">
    <source>
        <dbReference type="Proteomes" id="UP000034920"/>
    </source>
</evidence>
<dbReference type="EMBL" id="LCCA01000007">
    <property type="protein sequence ID" value="KKS22425.1"/>
    <property type="molecule type" value="Genomic_DNA"/>
</dbReference>
<organism evidence="1 2">
    <name type="scientific">candidate division WWE3 bacterium GW2011_GWA1_41_8</name>
    <dbReference type="NCBI Taxonomy" id="1619103"/>
    <lineage>
        <taxon>Bacteria</taxon>
        <taxon>Katanobacteria</taxon>
    </lineage>
</organism>
<dbReference type="AlphaFoldDB" id="A0A0G0XC12"/>
<evidence type="ECO:0000313" key="1">
    <source>
        <dbReference type="EMBL" id="KKS22425.1"/>
    </source>
</evidence>
<sequence length="72" mass="7759">MEVQIIREGKPIGTGEFDPESNRLVITSDTCPVGVGQKILLLQGTRPAANRTAWVFKVVSLRAGGFTLSEAM</sequence>
<reference evidence="1 2" key="1">
    <citation type="journal article" date="2015" name="Nature">
        <title>rRNA introns, odd ribosomes, and small enigmatic genomes across a large radiation of phyla.</title>
        <authorList>
            <person name="Brown C.T."/>
            <person name="Hug L.A."/>
            <person name="Thomas B.C."/>
            <person name="Sharon I."/>
            <person name="Castelle C.J."/>
            <person name="Singh A."/>
            <person name="Wilkins M.J."/>
            <person name="Williams K.H."/>
            <person name="Banfield J.F."/>
        </authorList>
    </citation>
    <scope>NUCLEOTIDE SEQUENCE [LARGE SCALE GENOMIC DNA]</scope>
</reference>
<name>A0A0G0XC12_UNCKA</name>
<gene>
    <name evidence="1" type="ORF">UU80_C0007G0009</name>
</gene>
<accession>A0A0G0XC12</accession>